<sequence>MISVAHKSIALLLCALPFGGAQALIDISPKILEMRDEKAEVRVSNTGDTPEFVTVTLYLVTNPGVPAEDEQLIPLGIVKDPHLYAAPFKLSLAPRQEKKVQLQTLTRPVKEKVYRLAVIPEQKVNVSGSQSGVIVVGLGFNGLVRQLPSRQAVTWQHQCGVGEITLVATGTVRVEFRELMINGKGADDFNVYPDAPRQLAARRVSGEVEGKPFNLQCDPDKQQE</sequence>
<comment type="caution">
    <text evidence="2">The sequence shown here is derived from an EMBL/GenBank/DDBJ whole genome shotgun (WGS) entry which is preliminary data.</text>
</comment>
<accession>A0ABV6ED42</accession>
<dbReference type="EMBL" id="JBHLXG010000008">
    <property type="protein sequence ID" value="MFC0226915.1"/>
    <property type="molecule type" value="Genomic_DNA"/>
</dbReference>
<evidence type="ECO:0000256" key="1">
    <source>
        <dbReference type="SAM" id="SignalP"/>
    </source>
</evidence>
<gene>
    <name evidence="2" type="ORF">ACFFJ3_10445</name>
</gene>
<reference evidence="2 3" key="1">
    <citation type="submission" date="2024-09" db="EMBL/GenBank/DDBJ databases">
        <authorList>
            <person name="Sun Q."/>
            <person name="Mori K."/>
        </authorList>
    </citation>
    <scope>NUCLEOTIDE SEQUENCE [LARGE SCALE GENOMIC DNA]</scope>
    <source>
        <strain evidence="2 3">CCM 8626</strain>
    </source>
</reference>
<evidence type="ECO:0008006" key="4">
    <source>
        <dbReference type="Google" id="ProtNLM"/>
    </source>
</evidence>
<dbReference type="Proteomes" id="UP001589792">
    <property type="component" value="Unassembled WGS sequence"/>
</dbReference>
<name>A0ABV6ED42_9GAMM</name>
<feature type="signal peptide" evidence="1">
    <location>
        <begin position="1"/>
        <end position="23"/>
    </location>
</feature>
<organism evidence="2 3">
    <name type="scientific">Serratia aquatilis</name>
    <dbReference type="NCBI Taxonomy" id="1737515"/>
    <lineage>
        <taxon>Bacteria</taxon>
        <taxon>Pseudomonadati</taxon>
        <taxon>Pseudomonadota</taxon>
        <taxon>Gammaproteobacteria</taxon>
        <taxon>Enterobacterales</taxon>
        <taxon>Yersiniaceae</taxon>
        <taxon>Serratia</taxon>
    </lineage>
</organism>
<keyword evidence="3" id="KW-1185">Reference proteome</keyword>
<proteinExistence type="predicted"/>
<dbReference type="RefSeq" id="WP_380674949.1">
    <property type="nucleotide sequence ID" value="NZ_CP173186.1"/>
</dbReference>
<feature type="chain" id="PRO_5045651667" description="Fimbria/pilus periplasmic chaperone" evidence="1">
    <location>
        <begin position="24"/>
        <end position="224"/>
    </location>
</feature>
<evidence type="ECO:0000313" key="3">
    <source>
        <dbReference type="Proteomes" id="UP001589792"/>
    </source>
</evidence>
<evidence type="ECO:0000313" key="2">
    <source>
        <dbReference type="EMBL" id="MFC0226915.1"/>
    </source>
</evidence>
<protein>
    <recommendedName>
        <fullName evidence="4">Fimbria/pilus periplasmic chaperone</fullName>
    </recommendedName>
</protein>
<dbReference type="InterPro" id="IPR013783">
    <property type="entry name" value="Ig-like_fold"/>
</dbReference>
<dbReference type="Gene3D" id="2.60.40.10">
    <property type="entry name" value="Immunoglobulins"/>
    <property type="match status" value="1"/>
</dbReference>
<keyword evidence="1" id="KW-0732">Signal</keyword>